<name>A0A645ITL0_9ZZZZ</name>
<dbReference type="EMBL" id="VSSQ01114731">
    <property type="protein sequence ID" value="MPN50493.1"/>
    <property type="molecule type" value="Genomic_DNA"/>
</dbReference>
<organism evidence="2">
    <name type="scientific">bioreactor metagenome</name>
    <dbReference type="NCBI Taxonomy" id="1076179"/>
    <lineage>
        <taxon>unclassified sequences</taxon>
        <taxon>metagenomes</taxon>
        <taxon>ecological metagenomes</taxon>
    </lineage>
</organism>
<comment type="caution">
    <text evidence="2">The sequence shown here is derived from an EMBL/GenBank/DDBJ whole genome shotgun (WGS) entry which is preliminary data.</text>
</comment>
<evidence type="ECO:0000256" key="1">
    <source>
        <dbReference type="SAM" id="MobiDB-lite"/>
    </source>
</evidence>
<feature type="region of interest" description="Disordered" evidence="1">
    <location>
        <begin position="117"/>
        <end position="139"/>
    </location>
</feature>
<evidence type="ECO:0000313" key="2">
    <source>
        <dbReference type="EMBL" id="MPN50493.1"/>
    </source>
</evidence>
<reference evidence="2" key="1">
    <citation type="submission" date="2019-08" db="EMBL/GenBank/DDBJ databases">
        <authorList>
            <person name="Kucharzyk K."/>
            <person name="Murdoch R.W."/>
            <person name="Higgins S."/>
            <person name="Loffler F."/>
        </authorList>
    </citation>
    <scope>NUCLEOTIDE SEQUENCE</scope>
</reference>
<dbReference type="AlphaFoldDB" id="A0A645ITL0"/>
<proteinExistence type="predicted"/>
<feature type="compositionally biased region" description="Polar residues" evidence="1">
    <location>
        <begin position="1"/>
        <end position="11"/>
    </location>
</feature>
<sequence>MTSGTTIWRSTSTKRRPGRGSSLAINAMASRSCSSRAPHRLVSLRRSRRASRSMGCAQMACASSSRFICASVVPSSSAVRIRSRSCSCRHSARSRAPTPTGSRLCSSFRAITKCCSSSSRSSRSSPARLCASSCRESSR</sequence>
<gene>
    <name evidence="2" type="ORF">SDC9_198120</name>
</gene>
<feature type="region of interest" description="Disordered" evidence="1">
    <location>
        <begin position="1"/>
        <end position="21"/>
    </location>
</feature>
<protein>
    <submittedName>
        <fullName evidence="2">Uncharacterized protein</fullName>
    </submittedName>
</protein>
<accession>A0A645ITL0</accession>